<feature type="region of interest" description="Disordered" evidence="1">
    <location>
        <begin position="16"/>
        <end position="38"/>
    </location>
</feature>
<organism evidence="2">
    <name type="scientific">Brugia timori</name>
    <dbReference type="NCBI Taxonomy" id="42155"/>
    <lineage>
        <taxon>Eukaryota</taxon>
        <taxon>Metazoa</taxon>
        <taxon>Ecdysozoa</taxon>
        <taxon>Nematoda</taxon>
        <taxon>Chromadorea</taxon>
        <taxon>Rhabditida</taxon>
        <taxon>Spirurina</taxon>
        <taxon>Spiruromorpha</taxon>
        <taxon>Filarioidea</taxon>
        <taxon>Onchocercidae</taxon>
        <taxon>Brugia</taxon>
    </lineage>
</organism>
<evidence type="ECO:0000313" key="2">
    <source>
        <dbReference type="WBParaSite" id="BTMF_0001770101-mRNA-1"/>
    </source>
</evidence>
<protein>
    <submittedName>
        <fullName evidence="2">Ovule protein</fullName>
    </submittedName>
</protein>
<name>A0A0R3RCD0_9BILA</name>
<evidence type="ECO:0000256" key="1">
    <source>
        <dbReference type="SAM" id="MobiDB-lite"/>
    </source>
</evidence>
<dbReference type="WBParaSite" id="BTMF_0001770101-mRNA-1">
    <property type="protein sequence ID" value="BTMF_0001770101-mRNA-1"/>
    <property type="gene ID" value="BTMF_0001770101"/>
</dbReference>
<feature type="compositionally biased region" description="Low complexity" evidence="1">
    <location>
        <begin position="24"/>
        <end position="38"/>
    </location>
</feature>
<sequence>FSISSCKLFDSLTKSDINLDNSGSISNTDPATSSSSSHLSFAYRLYVIDRTLPRKRYLYLS</sequence>
<dbReference type="AlphaFoldDB" id="A0A0R3RCD0"/>
<reference evidence="2" key="1">
    <citation type="submission" date="2017-02" db="UniProtKB">
        <authorList>
            <consortium name="WormBaseParasite"/>
        </authorList>
    </citation>
    <scope>IDENTIFICATION</scope>
</reference>
<proteinExistence type="predicted"/>
<accession>A0A0R3RCD0</accession>